<dbReference type="InterPro" id="IPR013767">
    <property type="entry name" value="PAS_fold"/>
</dbReference>
<dbReference type="Gene3D" id="1.10.287.130">
    <property type="match status" value="1"/>
</dbReference>
<dbReference type="FunFam" id="3.30.565.10:FF:000006">
    <property type="entry name" value="Sensor histidine kinase WalK"/>
    <property type="match status" value="1"/>
</dbReference>
<comment type="catalytic activity">
    <reaction evidence="1">
        <text>ATP + protein L-histidine = ADP + protein N-phospho-L-histidine.</text>
        <dbReference type="EC" id="2.7.13.3"/>
    </reaction>
</comment>
<protein>
    <recommendedName>
        <fullName evidence="2">histidine kinase</fullName>
        <ecNumber evidence="2">2.7.13.3</ecNumber>
    </recommendedName>
</protein>
<dbReference type="InterPro" id="IPR001610">
    <property type="entry name" value="PAC"/>
</dbReference>
<dbReference type="InterPro" id="IPR005467">
    <property type="entry name" value="His_kinase_dom"/>
</dbReference>
<dbReference type="SMART" id="SM00086">
    <property type="entry name" value="PAC"/>
    <property type="match status" value="3"/>
</dbReference>
<evidence type="ECO:0000259" key="7">
    <source>
        <dbReference type="PROSITE" id="PS50112"/>
    </source>
</evidence>
<dbReference type="Pfam" id="PF00512">
    <property type="entry name" value="HisKA"/>
    <property type="match status" value="1"/>
</dbReference>
<evidence type="ECO:0000259" key="8">
    <source>
        <dbReference type="PROSITE" id="PS50113"/>
    </source>
</evidence>
<dbReference type="RefSeq" id="WP_048506376.1">
    <property type="nucleotide sequence ID" value="NZ_LFND01000003.1"/>
</dbReference>
<evidence type="ECO:0000256" key="4">
    <source>
        <dbReference type="ARBA" id="ARBA00022679"/>
    </source>
</evidence>
<dbReference type="PANTHER" id="PTHR43304:SF1">
    <property type="entry name" value="PAC DOMAIN-CONTAINING PROTEIN"/>
    <property type="match status" value="1"/>
</dbReference>
<keyword evidence="10" id="KW-1185">Reference proteome</keyword>
<evidence type="ECO:0000256" key="1">
    <source>
        <dbReference type="ARBA" id="ARBA00000085"/>
    </source>
</evidence>
<reference evidence="9 10" key="1">
    <citation type="journal article" date="2013" name="Int. J. Syst. Evol. Microbiol.">
        <title>Chryseobacterium angstadtii sp. nov., isolated from a newt tank.</title>
        <authorList>
            <person name="Kirk K.E."/>
            <person name="Hoffman J.A."/>
            <person name="Smith K.A."/>
            <person name="Strahan B.L."/>
            <person name="Failor K.C."/>
            <person name="Krebs J.E."/>
            <person name="Gale A.N."/>
            <person name="Do T.D."/>
            <person name="Sontag T.C."/>
            <person name="Batties A.M."/>
            <person name="Mistiszyn K."/>
            <person name="Newman J.D."/>
        </authorList>
    </citation>
    <scope>NUCLEOTIDE SEQUENCE [LARGE SCALE GENOMIC DNA]</scope>
    <source>
        <strain evidence="9 10">KM</strain>
    </source>
</reference>
<feature type="domain" description="Histidine kinase" evidence="6">
    <location>
        <begin position="402"/>
        <end position="619"/>
    </location>
</feature>
<dbReference type="OrthoDB" id="9808408at2"/>
<evidence type="ECO:0000256" key="2">
    <source>
        <dbReference type="ARBA" id="ARBA00012438"/>
    </source>
</evidence>
<dbReference type="InterPro" id="IPR003594">
    <property type="entry name" value="HATPase_dom"/>
</dbReference>
<dbReference type="CDD" id="cd00082">
    <property type="entry name" value="HisKA"/>
    <property type="match status" value="1"/>
</dbReference>
<dbReference type="Proteomes" id="UP000036261">
    <property type="component" value="Unassembled WGS sequence"/>
</dbReference>
<dbReference type="PRINTS" id="PR00344">
    <property type="entry name" value="BCTRLSENSOR"/>
</dbReference>
<evidence type="ECO:0000313" key="9">
    <source>
        <dbReference type="EMBL" id="KMQ64460.1"/>
    </source>
</evidence>
<dbReference type="InterPro" id="IPR035965">
    <property type="entry name" value="PAS-like_dom_sf"/>
</dbReference>
<dbReference type="SMART" id="SM00387">
    <property type="entry name" value="HATPase_c"/>
    <property type="match status" value="1"/>
</dbReference>
<dbReference type="SUPFAM" id="SSF47384">
    <property type="entry name" value="Homodimeric domain of signal transducing histidine kinase"/>
    <property type="match status" value="1"/>
</dbReference>
<dbReference type="PATRIC" id="fig|558151.6.peg.1950"/>
<evidence type="ECO:0000313" key="10">
    <source>
        <dbReference type="Proteomes" id="UP000036261"/>
    </source>
</evidence>
<dbReference type="Pfam" id="PF13426">
    <property type="entry name" value="PAS_9"/>
    <property type="match status" value="1"/>
</dbReference>
<dbReference type="Gene3D" id="3.30.450.20">
    <property type="entry name" value="PAS domain"/>
    <property type="match status" value="3"/>
</dbReference>
<dbReference type="SUPFAM" id="SSF55785">
    <property type="entry name" value="PYP-like sensor domain (PAS domain)"/>
    <property type="match status" value="3"/>
</dbReference>
<dbReference type="InterPro" id="IPR052162">
    <property type="entry name" value="Sensor_kinase/Photoreceptor"/>
</dbReference>
<dbReference type="EMBL" id="LFND01000003">
    <property type="protein sequence ID" value="KMQ64460.1"/>
    <property type="molecule type" value="Genomic_DNA"/>
</dbReference>
<feature type="domain" description="PAC" evidence="8">
    <location>
        <begin position="91"/>
        <end position="142"/>
    </location>
</feature>
<organism evidence="9 10">
    <name type="scientific">Chryseobacterium angstadtii</name>
    <dbReference type="NCBI Taxonomy" id="558151"/>
    <lineage>
        <taxon>Bacteria</taxon>
        <taxon>Pseudomonadati</taxon>
        <taxon>Bacteroidota</taxon>
        <taxon>Flavobacteriia</taxon>
        <taxon>Flavobacteriales</taxon>
        <taxon>Weeksellaceae</taxon>
        <taxon>Chryseobacterium group</taxon>
        <taxon>Chryseobacterium</taxon>
    </lineage>
</organism>
<dbReference type="InterPro" id="IPR036890">
    <property type="entry name" value="HATPase_C_sf"/>
</dbReference>
<dbReference type="InterPro" id="IPR000700">
    <property type="entry name" value="PAS-assoc_C"/>
</dbReference>
<evidence type="ECO:0000256" key="3">
    <source>
        <dbReference type="ARBA" id="ARBA00022553"/>
    </source>
</evidence>
<dbReference type="InterPro" id="IPR003661">
    <property type="entry name" value="HisK_dim/P_dom"/>
</dbReference>
<dbReference type="STRING" id="558151.ACM46_09300"/>
<dbReference type="Gene3D" id="3.30.565.10">
    <property type="entry name" value="Histidine kinase-like ATPase, C-terminal domain"/>
    <property type="match status" value="1"/>
</dbReference>
<name>A0A0J7L5V3_9FLAO</name>
<dbReference type="EC" id="2.7.13.3" evidence="2"/>
<feature type="domain" description="PAS" evidence="7">
    <location>
        <begin position="273"/>
        <end position="343"/>
    </location>
</feature>
<dbReference type="AlphaFoldDB" id="A0A0J7L5V3"/>
<dbReference type="NCBIfam" id="TIGR00229">
    <property type="entry name" value="sensory_box"/>
    <property type="match status" value="2"/>
</dbReference>
<dbReference type="InterPro" id="IPR004358">
    <property type="entry name" value="Sig_transdc_His_kin-like_C"/>
</dbReference>
<dbReference type="GeneID" id="56898645"/>
<dbReference type="InterPro" id="IPR036097">
    <property type="entry name" value="HisK_dim/P_sf"/>
</dbReference>
<dbReference type="PANTHER" id="PTHR43304">
    <property type="entry name" value="PHYTOCHROME-LIKE PROTEIN CPH1"/>
    <property type="match status" value="1"/>
</dbReference>
<evidence type="ECO:0000256" key="5">
    <source>
        <dbReference type="ARBA" id="ARBA00022777"/>
    </source>
</evidence>
<dbReference type="Pfam" id="PF00989">
    <property type="entry name" value="PAS"/>
    <property type="match status" value="1"/>
</dbReference>
<proteinExistence type="predicted"/>
<dbReference type="SUPFAM" id="SSF55874">
    <property type="entry name" value="ATPase domain of HSP90 chaperone/DNA topoisomerase II/histidine kinase"/>
    <property type="match status" value="1"/>
</dbReference>
<dbReference type="SMART" id="SM00091">
    <property type="entry name" value="PAS"/>
    <property type="match status" value="3"/>
</dbReference>
<dbReference type="SMART" id="SM00388">
    <property type="entry name" value="HisKA"/>
    <property type="match status" value="1"/>
</dbReference>
<comment type="caution">
    <text evidence="9">The sequence shown here is derived from an EMBL/GenBank/DDBJ whole genome shotgun (WGS) entry which is preliminary data.</text>
</comment>
<dbReference type="GO" id="GO:0006355">
    <property type="term" value="P:regulation of DNA-templated transcription"/>
    <property type="evidence" value="ECO:0007669"/>
    <property type="project" value="InterPro"/>
</dbReference>
<dbReference type="PROSITE" id="PS50113">
    <property type="entry name" value="PAC"/>
    <property type="match status" value="2"/>
</dbReference>
<keyword evidence="4" id="KW-0808">Transferase</keyword>
<dbReference type="GO" id="GO:0000155">
    <property type="term" value="F:phosphorelay sensor kinase activity"/>
    <property type="evidence" value="ECO:0007669"/>
    <property type="project" value="InterPro"/>
</dbReference>
<evidence type="ECO:0000259" key="6">
    <source>
        <dbReference type="PROSITE" id="PS50109"/>
    </source>
</evidence>
<dbReference type="PROSITE" id="PS50109">
    <property type="entry name" value="HIS_KIN"/>
    <property type="match status" value="1"/>
</dbReference>
<keyword evidence="5" id="KW-0418">Kinase</keyword>
<feature type="domain" description="PAS" evidence="7">
    <location>
        <begin position="20"/>
        <end position="64"/>
    </location>
</feature>
<gene>
    <name evidence="9" type="ORF">ACM46_09300</name>
</gene>
<dbReference type="InterPro" id="IPR000014">
    <property type="entry name" value="PAS"/>
</dbReference>
<feature type="domain" description="PAC" evidence="8">
    <location>
        <begin position="346"/>
        <end position="398"/>
    </location>
</feature>
<dbReference type="PROSITE" id="PS50112">
    <property type="entry name" value="PAS"/>
    <property type="match status" value="2"/>
</dbReference>
<accession>A0A0J7L5V3</accession>
<dbReference type="CDD" id="cd00130">
    <property type="entry name" value="PAS"/>
    <property type="match status" value="2"/>
</dbReference>
<keyword evidence="3" id="KW-0597">Phosphoprotein</keyword>
<sequence length="619" mass="70106">MAQPENVEDLRIELESLKYRVKELTDFIENGSMPLHWVNGDGIIIWANQAELDLLGYTKEEYIGFPIQNFHADSDIISELLVKLSNNETVQDFPASLLSKNGDVKYVRISSNVLIEDGKFIHTRCFTRDVTELVKEEKRKNELHHLLAESAERLRLAISASNLGIWELDLITGNIQISDELRQMLEIPIEVDAGGLLKDYIYPEDKEKVESHISDVKYRDNGEFDIIFRFLKSNAIPVWIRVQGIIQKQVSEGLHRVVGCVLDITDLKNSEEYHSKLVAIVNSSFDAIISKTLNGVVSTWNSSAETIFGYSADEMIGQPIIKIIPEERLGEEDYILEKLRAGESINHFETQRLTKSGKLLDVSLTISPIKNANGEIMGISKIARDISEKKQEERRKNDFVSMVSHELKTPLTSILLSSQAMQRGFKNNNLEIGRNLSVGIENQAKRMTSMIQDFLNLAKIEEGKIRMHFEYFQILGLLQEIVSEARYISEKHIIKIQCNSSHEVLADRDKIGQVLTNLLTNAIKYSPEGGTIVLGCEKISNASLRIFVSDEGVGISNADQKELFKRFFRVERKELANISGFGIGLYIVAEILHYHNSIISVESEEGKGSTFQFVLENKD</sequence>
<dbReference type="Pfam" id="PF02518">
    <property type="entry name" value="HATPase_c"/>
    <property type="match status" value="1"/>
</dbReference>